<organism evidence="1 2">
    <name type="scientific">Ilex paraguariensis</name>
    <name type="common">yerba mate</name>
    <dbReference type="NCBI Taxonomy" id="185542"/>
    <lineage>
        <taxon>Eukaryota</taxon>
        <taxon>Viridiplantae</taxon>
        <taxon>Streptophyta</taxon>
        <taxon>Embryophyta</taxon>
        <taxon>Tracheophyta</taxon>
        <taxon>Spermatophyta</taxon>
        <taxon>Magnoliopsida</taxon>
        <taxon>eudicotyledons</taxon>
        <taxon>Gunneridae</taxon>
        <taxon>Pentapetalae</taxon>
        <taxon>asterids</taxon>
        <taxon>campanulids</taxon>
        <taxon>Aquifoliales</taxon>
        <taxon>Aquifoliaceae</taxon>
        <taxon>Ilex</taxon>
    </lineage>
</organism>
<protein>
    <submittedName>
        <fullName evidence="1">Uncharacterized protein</fullName>
    </submittedName>
</protein>
<name>A0ABC8RSX8_9AQUA</name>
<dbReference type="EMBL" id="CAUOFW020001725">
    <property type="protein sequence ID" value="CAK9148101.1"/>
    <property type="molecule type" value="Genomic_DNA"/>
</dbReference>
<sequence length="104" mass="12212">MAISHLLTKNGLKSKWFKLHGCFTEQPPAFIDSSIHRLPLKIEHYYRYLDQIISRTSYEQQQIISLGRMSTNEEMVHEYAHPPMHGNSSFHIVVVCRLGFELPW</sequence>
<keyword evidence="2" id="KW-1185">Reference proteome</keyword>
<gene>
    <name evidence="1" type="ORF">ILEXP_LOCUS16030</name>
</gene>
<dbReference type="Proteomes" id="UP001642360">
    <property type="component" value="Unassembled WGS sequence"/>
</dbReference>
<accession>A0ABC8RSX8</accession>
<dbReference type="AlphaFoldDB" id="A0ABC8RSX8"/>
<comment type="caution">
    <text evidence="1">The sequence shown here is derived from an EMBL/GenBank/DDBJ whole genome shotgun (WGS) entry which is preliminary data.</text>
</comment>
<evidence type="ECO:0000313" key="2">
    <source>
        <dbReference type="Proteomes" id="UP001642360"/>
    </source>
</evidence>
<proteinExistence type="predicted"/>
<reference evidence="1 2" key="1">
    <citation type="submission" date="2024-02" db="EMBL/GenBank/DDBJ databases">
        <authorList>
            <person name="Vignale AGUSTIN F."/>
            <person name="Sosa J E."/>
            <person name="Modenutti C."/>
        </authorList>
    </citation>
    <scope>NUCLEOTIDE SEQUENCE [LARGE SCALE GENOMIC DNA]</scope>
</reference>
<evidence type="ECO:0000313" key="1">
    <source>
        <dbReference type="EMBL" id="CAK9148101.1"/>
    </source>
</evidence>